<comment type="caution">
    <text evidence="2">The sequence shown here is derived from an EMBL/GenBank/DDBJ whole genome shotgun (WGS) entry which is preliminary data.</text>
</comment>
<dbReference type="PANTHER" id="PTHR33064">
    <property type="entry name" value="POL PROTEIN"/>
    <property type="match status" value="1"/>
</dbReference>
<dbReference type="OMA" id="CINTHHG"/>
<proteinExistence type="predicted"/>
<evidence type="ECO:0000313" key="3">
    <source>
        <dbReference type="Proteomes" id="UP000191522"/>
    </source>
</evidence>
<dbReference type="AlphaFoldDB" id="A0A1V6P0X1"/>
<dbReference type="InterPro" id="IPR043128">
    <property type="entry name" value="Rev_trsase/Diguanyl_cyclase"/>
</dbReference>
<dbReference type="EMBL" id="MDYL01000025">
    <property type="protein sequence ID" value="OQD70266.1"/>
    <property type="molecule type" value="Genomic_DNA"/>
</dbReference>
<dbReference type="Proteomes" id="UP000191522">
    <property type="component" value="Unassembled WGS sequence"/>
</dbReference>
<protein>
    <recommendedName>
        <fullName evidence="1">Reverse transcriptase domain-containing protein</fullName>
    </recommendedName>
</protein>
<dbReference type="InterPro" id="IPR000477">
    <property type="entry name" value="RT_dom"/>
</dbReference>
<accession>A0A1V6P0X1</accession>
<dbReference type="InterPro" id="IPR051320">
    <property type="entry name" value="Viral_Replic_Matur_Polypro"/>
</dbReference>
<feature type="domain" description="Reverse transcriptase" evidence="1">
    <location>
        <begin position="7"/>
        <end position="138"/>
    </location>
</feature>
<sequence>MGIPDQYPLPSQDDIVQLTKGKKFITIVDAAKFFYQWRVHPHDTDLQAVTIHRGQEVLLVVVIGNANSVAYVQRQMDNMLRLFREWCRAYVDDVVVVSDTFEEHLARLHTVFSTFADFNVCLDPKKAWIAFPTLTLLGKEIDSLGMTTKVDKLLAIRSLQFPRSCKQLETYLGMTGEFRHYIHLYITLHTALYQLVACHIASEAGSSYLSVYLPTSSIRFSYFYERL</sequence>
<reference evidence="3" key="1">
    <citation type="journal article" date="2017" name="Nat. Microbiol.">
        <title>Global analysis of biosynthetic gene clusters reveals vast potential of secondary metabolite production in Penicillium species.</title>
        <authorList>
            <person name="Nielsen J.C."/>
            <person name="Grijseels S."/>
            <person name="Prigent S."/>
            <person name="Ji B."/>
            <person name="Dainat J."/>
            <person name="Nielsen K.F."/>
            <person name="Frisvad J.C."/>
            <person name="Workman M."/>
            <person name="Nielsen J."/>
        </authorList>
    </citation>
    <scope>NUCLEOTIDE SEQUENCE [LARGE SCALE GENOMIC DNA]</scope>
    <source>
        <strain evidence="3">IBT 11843</strain>
    </source>
</reference>
<dbReference type="Gene3D" id="3.10.10.10">
    <property type="entry name" value="HIV Type 1 Reverse Transcriptase, subunit A, domain 1"/>
    <property type="match status" value="1"/>
</dbReference>
<evidence type="ECO:0000313" key="2">
    <source>
        <dbReference type="EMBL" id="OQD70266.1"/>
    </source>
</evidence>
<evidence type="ECO:0000259" key="1">
    <source>
        <dbReference type="Pfam" id="PF00078"/>
    </source>
</evidence>
<organism evidence="2 3">
    <name type="scientific">Penicillium decumbens</name>
    <dbReference type="NCBI Taxonomy" id="69771"/>
    <lineage>
        <taxon>Eukaryota</taxon>
        <taxon>Fungi</taxon>
        <taxon>Dikarya</taxon>
        <taxon>Ascomycota</taxon>
        <taxon>Pezizomycotina</taxon>
        <taxon>Eurotiomycetes</taxon>
        <taxon>Eurotiomycetidae</taxon>
        <taxon>Eurotiales</taxon>
        <taxon>Aspergillaceae</taxon>
        <taxon>Penicillium</taxon>
    </lineage>
</organism>
<dbReference type="CDD" id="cd01647">
    <property type="entry name" value="RT_LTR"/>
    <property type="match status" value="1"/>
</dbReference>
<name>A0A1V6P0X1_PENDC</name>
<dbReference type="InterPro" id="IPR043502">
    <property type="entry name" value="DNA/RNA_pol_sf"/>
</dbReference>
<dbReference type="STRING" id="69771.A0A1V6P0X1"/>
<dbReference type="OrthoDB" id="4368513at2759"/>
<keyword evidence="3" id="KW-1185">Reference proteome</keyword>
<dbReference type="Gene3D" id="3.30.70.270">
    <property type="match status" value="1"/>
</dbReference>
<dbReference type="SUPFAM" id="SSF56672">
    <property type="entry name" value="DNA/RNA polymerases"/>
    <property type="match status" value="1"/>
</dbReference>
<gene>
    <name evidence="2" type="ORF">PENDEC_c025G06138</name>
</gene>
<dbReference type="PANTHER" id="PTHR33064:SF37">
    <property type="entry name" value="RIBONUCLEASE H"/>
    <property type="match status" value="1"/>
</dbReference>
<dbReference type="Pfam" id="PF00078">
    <property type="entry name" value="RVT_1"/>
    <property type="match status" value="1"/>
</dbReference>